<sequence>MTSWVTLQQAKQSLINETEEKLYQSSEAKHQFINNWFSYRFMDIKTQSSAKINYRLLQDLAYGWSKSEQPLKQYITGYDWAFRTDILREDLVNLSTNYDYIYDIFLIDVEGNILFTVKEEEDLGENLLTGTYSTTKLSQTVAATLNQGTTLFSDIERYGPSNNILTGFLSAPLIDEGEVIGAFVIQLRLDRIFNRLVHESSANTSQSHYLVAEDSLLRSPIYADFNTVLNDKINTEQFKRWIDEDHQSHQPKHTKTAVFEYLGPNNKKVFGIHQLVVINNIRWVLISEIDSEEVLQTSTDIAIVVSIILLLSVLMIIIISIIQAKRITRPLQRLSEASQNVAQGKNNQQVDITSNNEIGRLADSFNEMLNKQQQNEHEIKQSNRQLRGALNELNCQQYALDQHAIVSITDRAGNIVYANDKFCDISGYSHDRLIGANHRILNSGVHSDAFFTELYETISSGNVWQGRVCNQSKNGRHYWVETTITPYKDENDTIQQYISIRTDITKQKAFEEQQEASLKAAAIKLAITNIFTTSHSLRQQLVESLLHLFELPNFKLKAKASLYVFNEHNQSLEMVVRQGKFSFMEKSLEAQLPAMCEQALQSNCMTINPSCTDELCLDTQEHGHYVIPLKVESEDNNVNPANLVGVILIFTEENSGLDDYQVQLLEEAAAIFTNAILRHKANKLLKKATESAEQSNLLKGEFLASMSHEIRTPMNGVLGMLGLLLNSELNADQSHKAKLAKSSAESLLVLINDILDFSKVEAGKMELEVIDFDIRDMLGDLCESMALRAHEKDIEIILDVTEAEFSMVQGDPGRLRQIATNLLSNAIKFTDKGEVKLTAEMHEGKSGEILLTCHVADSGIGIPDDKINNLFEVFTQVDASTTRKYGGTGLGLAISKNLCQLMKGDIRVKSEFNKGSIFTFTAILHESQQSQRVFPNVDISKLNLLIVDDNATNLEVLRGQVEHWGANVIEASSGQQALDICQQRLASGDKIFDVALLDMQMPEMDGAELGRLLRAEPYFDKMKLVMMTSITFNNEVNFFSDLGFNAYFPKPATTSDLFKALSVVVDNEYNNNKTQPMVTHDYLASLAYKNSDKITVDKSTVKILLVEDNKVNQMVAVGILKTFGFSCDVAEDGLQALNTLKQASKETPYQLIFMDCQMPVMDGYESTEKIRAGEAGEYYKEIHIIAMTANAMQGDRDKCLQCGMNDYVGKPINATLLEEKITQCLLDIAERTEKNALEESTLSEESFIVWNQSEALNRFFNDQSLLISLMTTFIEENNSKIAQLDAAIKAKNNQQVLLLAHTIKGASANLGGDKLAHYCSELELSVKSNTTDKYSLLLADIEVSYNELINSFQVYMNDSESQQPTQVQPSYEQQIRFLTQLNERLAENDYIESSELTPLMSEELPQHIQTLFSQLEQQLTLFEFEAAQQVTVKLINQLKMVNRGDV</sequence>
<dbReference type="SUPFAM" id="SSF55874">
    <property type="entry name" value="ATPase domain of HSP90 chaperone/DNA topoisomerase II/histidine kinase"/>
    <property type="match status" value="1"/>
</dbReference>
<keyword evidence="10" id="KW-0067">ATP-binding</keyword>
<dbReference type="InterPro" id="IPR003594">
    <property type="entry name" value="HATPase_dom"/>
</dbReference>
<evidence type="ECO:0000313" key="23">
    <source>
        <dbReference type="EMBL" id="GLS91120.1"/>
    </source>
</evidence>
<dbReference type="Gene3D" id="3.30.565.10">
    <property type="entry name" value="Histidine kinase-like ATPase, C-terminal domain"/>
    <property type="match status" value="1"/>
</dbReference>
<keyword evidence="24" id="KW-1185">Reference proteome</keyword>
<dbReference type="CDD" id="cd16922">
    <property type="entry name" value="HATPase_EvgS-ArcB-TorS-like"/>
    <property type="match status" value="1"/>
</dbReference>
<dbReference type="PROSITE" id="PS50894">
    <property type="entry name" value="HPT"/>
    <property type="match status" value="1"/>
</dbReference>
<evidence type="ECO:0000256" key="5">
    <source>
        <dbReference type="ARBA" id="ARBA00022553"/>
    </source>
</evidence>
<keyword evidence="11 16" id="KW-1133">Transmembrane helix</keyword>
<dbReference type="SMART" id="SM00304">
    <property type="entry name" value="HAMP"/>
    <property type="match status" value="1"/>
</dbReference>
<feature type="domain" description="PAS" evidence="19">
    <location>
        <begin position="406"/>
        <end position="448"/>
    </location>
</feature>
<dbReference type="PROSITE" id="PS50110">
    <property type="entry name" value="RESPONSE_REGULATORY"/>
    <property type="match status" value="2"/>
</dbReference>
<dbReference type="PANTHER" id="PTHR45339:SF1">
    <property type="entry name" value="HYBRID SIGNAL TRANSDUCTION HISTIDINE KINASE J"/>
    <property type="match status" value="1"/>
</dbReference>
<evidence type="ECO:0000256" key="2">
    <source>
        <dbReference type="ARBA" id="ARBA00004651"/>
    </source>
</evidence>
<dbReference type="CDD" id="cd00130">
    <property type="entry name" value="PAS"/>
    <property type="match status" value="1"/>
</dbReference>
<dbReference type="Gene3D" id="3.30.450.20">
    <property type="entry name" value="PAS domain"/>
    <property type="match status" value="1"/>
</dbReference>
<dbReference type="SUPFAM" id="SSF55785">
    <property type="entry name" value="PYP-like sensor domain (PAS domain)"/>
    <property type="match status" value="1"/>
</dbReference>
<feature type="domain" description="Response regulatory" evidence="18">
    <location>
        <begin position="943"/>
        <end position="1065"/>
    </location>
</feature>
<dbReference type="InterPro" id="IPR036641">
    <property type="entry name" value="HPT_dom_sf"/>
</dbReference>
<keyword evidence="12" id="KW-0902">Two-component regulatory system</keyword>
<comment type="caution">
    <text evidence="23">The sequence shown here is derived from an EMBL/GenBank/DDBJ whole genome shotgun (WGS) entry which is preliminary data.</text>
</comment>
<reference evidence="24" key="1">
    <citation type="journal article" date="2019" name="Int. J. Syst. Evol. Microbiol.">
        <title>The Global Catalogue of Microorganisms (GCM) 10K type strain sequencing project: providing services to taxonomists for standard genome sequencing and annotation.</title>
        <authorList>
            <consortium name="The Broad Institute Genomics Platform"/>
            <consortium name="The Broad Institute Genome Sequencing Center for Infectious Disease"/>
            <person name="Wu L."/>
            <person name="Ma J."/>
        </authorList>
    </citation>
    <scope>NUCLEOTIDE SEQUENCE [LARGE SCALE GENOMIC DNA]</scope>
    <source>
        <strain evidence="24">NBRC 103166</strain>
    </source>
</reference>
<accession>A0ABQ6E1C4</accession>
<evidence type="ECO:0000256" key="14">
    <source>
        <dbReference type="PROSITE-ProRule" id="PRU00110"/>
    </source>
</evidence>
<dbReference type="InterPro" id="IPR001789">
    <property type="entry name" value="Sig_transdc_resp-reg_receiver"/>
</dbReference>
<dbReference type="InterPro" id="IPR004358">
    <property type="entry name" value="Sig_transdc_His_kin-like_C"/>
</dbReference>
<dbReference type="SUPFAM" id="SSF47226">
    <property type="entry name" value="Histidine-containing phosphotransfer domain, HPT domain"/>
    <property type="match status" value="1"/>
</dbReference>
<protein>
    <recommendedName>
        <fullName evidence="3">histidine kinase</fullName>
        <ecNumber evidence="3">2.7.13.3</ecNumber>
    </recommendedName>
</protein>
<dbReference type="InterPro" id="IPR036890">
    <property type="entry name" value="HATPase_C_sf"/>
</dbReference>
<dbReference type="InterPro" id="IPR000014">
    <property type="entry name" value="PAS"/>
</dbReference>
<dbReference type="Pfam" id="PF01627">
    <property type="entry name" value="Hpt"/>
    <property type="match status" value="1"/>
</dbReference>
<keyword evidence="8" id="KW-0547">Nucleotide-binding</keyword>
<evidence type="ECO:0000259" key="20">
    <source>
        <dbReference type="PROSITE" id="PS50113"/>
    </source>
</evidence>
<comment type="catalytic activity">
    <reaction evidence="1">
        <text>ATP + protein L-histidine = ADP + protein N-phospho-L-histidine.</text>
        <dbReference type="EC" id="2.7.13.3"/>
    </reaction>
</comment>
<dbReference type="PROSITE" id="PS50109">
    <property type="entry name" value="HIS_KIN"/>
    <property type="match status" value="1"/>
</dbReference>
<feature type="modified residue" description="4-aspartylphosphate" evidence="15">
    <location>
        <position position="1155"/>
    </location>
</feature>
<feature type="modified residue" description="Phosphohistidine" evidence="14">
    <location>
        <position position="1301"/>
    </location>
</feature>
<evidence type="ECO:0000259" key="21">
    <source>
        <dbReference type="PROSITE" id="PS50885"/>
    </source>
</evidence>
<evidence type="ECO:0000256" key="10">
    <source>
        <dbReference type="ARBA" id="ARBA00022840"/>
    </source>
</evidence>
<evidence type="ECO:0000259" key="19">
    <source>
        <dbReference type="PROSITE" id="PS50112"/>
    </source>
</evidence>
<dbReference type="Gene3D" id="1.20.120.160">
    <property type="entry name" value="HPT domain"/>
    <property type="match status" value="1"/>
</dbReference>
<dbReference type="InterPro" id="IPR011006">
    <property type="entry name" value="CheY-like_superfamily"/>
</dbReference>
<evidence type="ECO:0000256" key="9">
    <source>
        <dbReference type="ARBA" id="ARBA00022777"/>
    </source>
</evidence>
<dbReference type="PROSITE" id="PS50885">
    <property type="entry name" value="HAMP"/>
    <property type="match status" value="1"/>
</dbReference>
<evidence type="ECO:0000259" key="18">
    <source>
        <dbReference type="PROSITE" id="PS50110"/>
    </source>
</evidence>
<evidence type="ECO:0000256" key="11">
    <source>
        <dbReference type="ARBA" id="ARBA00022989"/>
    </source>
</evidence>
<dbReference type="Pfam" id="PF00072">
    <property type="entry name" value="Response_reg"/>
    <property type="match status" value="2"/>
</dbReference>
<evidence type="ECO:0000256" key="13">
    <source>
        <dbReference type="ARBA" id="ARBA00023136"/>
    </source>
</evidence>
<evidence type="ECO:0000256" key="1">
    <source>
        <dbReference type="ARBA" id="ARBA00000085"/>
    </source>
</evidence>
<feature type="domain" description="HPt" evidence="22">
    <location>
        <begin position="1262"/>
        <end position="1355"/>
    </location>
</feature>
<comment type="subcellular location">
    <subcellularLocation>
        <location evidence="2">Cell membrane</location>
        <topology evidence="2">Multi-pass membrane protein</topology>
    </subcellularLocation>
</comment>
<dbReference type="EMBL" id="BSPQ01000010">
    <property type="protein sequence ID" value="GLS91120.1"/>
    <property type="molecule type" value="Genomic_DNA"/>
</dbReference>
<dbReference type="InterPro" id="IPR003660">
    <property type="entry name" value="HAMP_dom"/>
</dbReference>
<dbReference type="Gene3D" id="1.10.287.130">
    <property type="match status" value="1"/>
</dbReference>
<feature type="domain" description="Histidine kinase" evidence="17">
    <location>
        <begin position="705"/>
        <end position="926"/>
    </location>
</feature>
<dbReference type="Pfam" id="PF00672">
    <property type="entry name" value="HAMP"/>
    <property type="match status" value="1"/>
</dbReference>
<dbReference type="SMART" id="SM00387">
    <property type="entry name" value="HATPase_c"/>
    <property type="match status" value="1"/>
</dbReference>
<dbReference type="SUPFAM" id="SSF47384">
    <property type="entry name" value="Homodimeric domain of signal transducing histidine kinase"/>
    <property type="match status" value="1"/>
</dbReference>
<evidence type="ECO:0000256" key="7">
    <source>
        <dbReference type="ARBA" id="ARBA00022692"/>
    </source>
</evidence>
<dbReference type="InterPro" id="IPR005467">
    <property type="entry name" value="His_kinase_dom"/>
</dbReference>
<dbReference type="SUPFAM" id="SSF158472">
    <property type="entry name" value="HAMP domain-like"/>
    <property type="match status" value="1"/>
</dbReference>
<keyword evidence="6" id="KW-0808">Transferase</keyword>
<dbReference type="InterPro" id="IPR003661">
    <property type="entry name" value="HisK_dim/P_dom"/>
</dbReference>
<dbReference type="Proteomes" id="UP001157353">
    <property type="component" value="Unassembled WGS sequence"/>
</dbReference>
<organism evidence="23 24">
    <name type="scientific">Psychromonas marina</name>
    <dbReference type="NCBI Taxonomy" id="88364"/>
    <lineage>
        <taxon>Bacteria</taxon>
        <taxon>Pseudomonadati</taxon>
        <taxon>Pseudomonadota</taxon>
        <taxon>Gammaproteobacteria</taxon>
        <taxon>Alteromonadales</taxon>
        <taxon>Psychromonadaceae</taxon>
        <taxon>Psychromonas</taxon>
    </lineage>
</organism>
<feature type="modified residue" description="4-aspartylphosphate" evidence="15">
    <location>
        <position position="998"/>
    </location>
</feature>
<dbReference type="PRINTS" id="PR00344">
    <property type="entry name" value="BCTRLSENSOR"/>
</dbReference>
<feature type="transmembrane region" description="Helical" evidence="16">
    <location>
        <begin position="301"/>
        <end position="322"/>
    </location>
</feature>
<keyword evidence="7 16" id="KW-0812">Transmembrane</keyword>
<evidence type="ECO:0000256" key="6">
    <source>
        <dbReference type="ARBA" id="ARBA00022679"/>
    </source>
</evidence>
<keyword evidence="5 15" id="KW-0597">Phosphoprotein</keyword>
<evidence type="ECO:0000256" key="16">
    <source>
        <dbReference type="SAM" id="Phobius"/>
    </source>
</evidence>
<dbReference type="EC" id="2.7.13.3" evidence="3"/>
<dbReference type="PANTHER" id="PTHR45339">
    <property type="entry name" value="HYBRID SIGNAL TRANSDUCTION HISTIDINE KINASE J"/>
    <property type="match status" value="1"/>
</dbReference>
<dbReference type="Pfam" id="PF13426">
    <property type="entry name" value="PAS_9"/>
    <property type="match status" value="1"/>
</dbReference>
<dbReference type="Gene3D" id="3.40.50.2300">
    <property type="match status" value="2"/>
</dbReference>
<feature type="domain" description="Response regulatory" evidence="18">
    <location>
        <begin position="1102"/>
        <end position="1225"/>
    </location>
</feature>
<keyword evidence="4" id="KW-1003">Cell membrane</keyword>
<dbReference type="InterPro" id="IPR008207">
    <property type="entry name" value="Sig_transdc_His_kin_Hpt_dom"/>
</dbReference>
<dbReference type="PROSITE" id="PS50112">
    <property type="entry name" value="PAS"/>
    <property type="match status" value="1"/>
</dbReference>
<dbReference type="InterPro" id="IPR001610">
    <property type="entry name" value="PAC"/>
</dbReference>
<dbReference type="CDD" id="cd00082">
    <property type="entry name" value="HisKA"/>
    <property type="match status" value="1"/>
</dbReference>
<evidence type="ECO:0000256" key="3">
    <source>
        <dbReference type="ARBA" id="ARBA00012438"/>
    </source>
</evidence>
<feature type="domain" description="HAMP" evidence="21">
    <location>
        <begin position="325"/>
        <end position="377"/>
    </location>
</feature>
<dbReference type="PROSITE" id="PS50113">
    <property type="entry name" value="PAC"/>
    <property type="match status" value="1"/>
</dbReference>
<feature type="domain" description="PAC" evidence="20">
    <location>
        <begin position="462"/>
        <end position="516"/>
    </location>
</feature>
<dbReference type="SMART" id="SM00448">
    <property type="entry name" value="REC"/>
    <property type="match status" value="2"/>
</dbReference>
<evidence type="ECO:0000256" key="8">
    <source>
        <dbReference type="ARBA" id="ARBA00022741"/>
    </source>
</evidence>
<dbReference type="NCBIfam" id="TIGR00229">
    <property type="entry name" value="sensory_box"/>
    <property type="match status" value="1"/>
</dbReference>
<dbReference type="InterPro" id="IPR035965">
    <property type="entry name" value="PAS-like_dom_sf"/>
</dbReference>
<evidence type="ECO:0000259" key="17">
    <source>
        <dbReference type="PROSITE" id="PS50109"/>
    </source>
</evidence>
<gene>
    <name evidence="23" type="ORF">GCM10007916_21890</name>
</gene>
<evidence type="ECO:0000256" key="12">
    <source>
        <dbReference type="ARBA" id="ARBA00023012"/>
    </source>
</evidence>
<evidence type="ECO:0000259" key="22">
    <source>
        <dbReference type="PROSITE" id="PS50894"/>
    </source>
</evidence>
<dbReference type="CDD" id="cd00088">
    <property type="entry name" value="HPT"/>
    <property type="match status" value="1"/>
</dbReference>
<dbReference type="CDD" id="cd17546">
    <property type="entry name" value="REC_hyHK_CKI1_RcsC-like"/>
    <property type="match status" value="2"/>
</dbReference>
<dbReference type="Gene3D" id="6.10.340.10">
    <property type="match status" value="1"/>
</dbReference>
<evidence type="ECO:0000256" key="15">
    <source>
        <dbReference type="PROSITE-ProRule" id="PRU00169"/>
    </source>
</evidence>
<keyword evidence="9" id="KW-0418">Kinase</keyword>
<dbReference type="SUPFAM" id="SSF52172">
    <property type="entry name" value="CheY-like"/>
    <property type="match status" value="2"/>
</dbReference>
<dbReference type="SMART" id="SM00388">
    <property type="entry name" value="HisKA"/>
    <property type="match status" value="1"/>
</dbReference>
<dbReference type="InterPro" id="IPR036097">
    <property type="entry name" value="HisK_dim/P_sf"/>
</dbReference>
<dbReference type="CDD" id="cd06225">
    <property type="entry name" value="HAMP"/>
    <property type="match status" value="1"/>
</dbReference>
<keyword evidence="13 16" id="KW-0472">Membrane</keyword>
<dbReference type="Pfam" id="PF02518">
    <property type="entry name" value="HATPase_c"/>
    <property type="match status" value="1"/>
</dbReference>
<evidence type="ECO:0000313" key="24">
    <source>
        <dbReference type="Proteomes" id="UP001157353"/>
    </source>
</evidence>
<evidence type="ECO:0000256" key="4">
    <source>
        <dbReference type="ARBA" id="ARBA00022475"/>
    </source>
</evidence>
<dbReference type="InterPro" id="IPR000700">
    <property type="entry name" value="PAS-assoc_C"/>
</dbReference>
<dbReference type="SMART" id="SM00086">
    <property type="entry name" value="PAC"/>
    <property type="match status" value="1"/>
</dbReference>
<dbReference type="Pfam" id="PF00512">
    <property type="entry name" value="HisKA"/>
    <property type="match status" value="1"/>
</dbReference>
<name>A0ABQ6E1C4_9GAMM</name>
<proteinExistence type="predicted"/>